<comment type="subunit">
    <text evidence="3 8">Homodimer and heterodimers.</text>
</comment>
<protein>
    <recommendedName>
        <fullName evidence="8">CASP-like protein</fullName>
    </recommendedName>
</protein>
<evidence type="ECO:0000259" key="9">
    <source>
        <dbReference type="Pfam" id="PF04535"/>
    </source>
</evidence>
<keyword evidence="7 8" id="KW-0472">Membrane</keyword>
<comment type="similarity">
    <text evidence="2 8">Belongs to the Casparian strip membrane proteins (CASP) family.</text>
</comment>
<dbReference type="InterPro" id="IPR044173">
    <property type="entry name" value="CASPL"/>
</dbReference>
<evidence type="ECO:0000256" key="8">
    <source>
        <dbReference type="RuleBase" id="RU361233"/>
    </source>
</evidence>
<evidence type="ECO:0000256" key="5">
    <source>
        <dbReference type="ARBA" id="ARBA00022692"/>
    </source>
</evidence>
<accession>A0A9Q1K1X1</accession>
<dbReference type="PANTHER" id="PTHR36488">
    <property type="entry name" value="CASP-LIKE PROTEIN 1U1"/>
    <property type="match status" value="1"/>
</dbReference>
<feature type="transmembrane region" description="Helical" evidence="8">
    <location>
        <begin position="112"/>
        <end position="136"/>
    </location>
</feature>
<reference evidence="10" key="1">
    <citation type="submission" date="2022-04" db="EMBL/GenBank/DDBJ databases">
        <title>Carnegiea gigantea Genome sequencing and assembly v2.</title>
        <authorList>
            <person name="Copetti D."/>
            <person name="Sanderson M.J."/>
            <person name="Burquez A."/>
            <person name="Wojciechowski M.F."/>
        </authorList>
    </citation>
    <scope>NUCLEOTIDE SEQUENCE</scope>
    <source>
        <strain evidence="10">SGP5-SGP5p</strain>
        <tissue evidence="10">Aerial part</tissue>
    </source>
</reference>
<dbReference type="OrthoDB" id="1898688at2759"/>
<feature type="domain" description="Casparian strip membrane protein" evidence="9">
    <location>
        <begin position="26"/>
        <end position="168"/>
    </location>
</feature>
<comment type="subcellular location">
    <subcellularLocation>
        <location evidence="1 8">Cell membrane</location>
        <topology evidence="1 8">Multi-pass membrane protein</topology>
    </subcellularLocation>
</comment>
<evidence type="ECO:0000256" key="1">
    <source>
        <dbReference type="ARBA" id="ARBA00004651"/>
    </source>
</evidence>
<evidence type="ECO:0000256" key="4">
    <source>
        <dbReference type="ARBA" id="ARBA00022475"/>
    </source>
</evidence>
<dbReference type="InterPro" id="IPR006702">
    <property type="entry name" value="CASP_dom"/>
</dbReference>
<dbReference type="NCBIfam" id="TIGR01569">
    <property type="entry name" value="A_tha_TIGR01569"/>
    <property type="match status" value="1"/>
</dbReference>
<dbReference type="InterPro" id="IPR006459">
    <property type="entry name" value="CASP/CASPL"/>
</dbReference>
<feature type="transmembrane region" description="Helical" evidence="8">
    <location>
        <begin position="77"/>
        <end position="100"/>
    </location>
</feature>
<evidence type="ECO:0000256" key="3">
    <source>
        <dbReference type="ARBA" id="ARBA00011489"/>
    </source>
</evidence>
<evidence type="ECO:0000313" key="11">
    <source>
        <dbReference type="Proteomes" id="UP001153076"/>
    </source>
</evidence>
<evidence type="ECO:0000256" key="2">
    <source>
        <dbReference type="ARBA" id="ARBA00007651"/>
    </source>
</evidence>
<dbReference type="Pfam" id="PF04535">
    <property type="entry name" value="CASP_dom"/>
    <property type="match status" value="1"/>
</dbReference>
<keyword evidence="11" id="KW-1185">Reference proteome</keyword>
<dbReference type="GO" id="GO:0005886">
    <property type="term" value="C:plasma membrane"/>
    <property type="evidence" value="ECO:0007669"/>
    <property type="project" value="UniProtKB-SubCell"/>
</dbReference>
<evidence type="ECO:0000256" key="7">
    <source>
        <dbReference type="ARBA" id="ARBA00023136"/>
    </source>
</evidence>
<dbReference type="AlphaFoldDB" id="A0A9Q1K1X1"/>
<gene>
    <name evidence="10" type="ORF">Cgig2_029774</name>
</gene>
<feature type="transmembrane region" description="Helical" evidence="8">
    <location>
        <begin position="27"/>
        <end position="46"/>
    </location>
</feature>
<dbReference type="EMBL" id="JAKOGI010000445">
    <property type="protein sequence ID" value="KAJ8434928.1"/>
    <property type="molecule type" value="Genomic_DNA"/>
</dbReference>
<evidence type="ECO:0000256" key="6">
    <source>
        <dbReference type="ARBA" id="ARBA00022989"/>
    </source>
</evidence>
<keyword evidence="6 8" id="KW-1133">Transmembrane helix</keyword>
<sequence>METEHAANNGIVRKDGGKVGHGGLREVVLRVLALVLTLVAAILLGVDKQTKIVSVTISPGLPPLNVPATAKFNYLSAFVYFVVANSIASVIAAISLVVALACKGGSVFTTILIDLMMVALLFSSIGGTGAVGLLGYKGNSHLMWNKVCNVYGKFCHQVMAATALSLLGGIVYVLLVLLSASKLKRVS</sequence>
<keyword evidence="5 8" id="KW-0812">Transmembrane</keyword>
<feature type="transmembrane region" description="Helical" evidence="8">
    <location>
        <begin position="156"/>
        <end position="178"/>
    </location>
</feature>
<dbReference type="Proteomes" id="UP001153076">
    <property type="component" value="Unassembled WGS sequence"/>
</dbReference>
<comment type="caution">
    <text evidence="10">The sequence shown here is derived from an EMBL/GenBank/DDBJ whole genome shotgun (WGS) entry which is preliminary data.</text>
</comment>
<dbReference type="PANTHER" id="PTHR36488:SF8">
    <property type="entry name" value="CASP-LIKE PROTEIN 1U1"/>
    <property type="match status" value="1"/>
</dbReference>
<proteinExistence type="inferred from homology"/>
<name>A0A9Q1K1X1_9CARY</name>
<organism evidence="10 11">
    <name type="scientific">Carnegiea gigantea</name>
    <dbReference type="NCBI Taxonomy" id="171969"/>
    <lineage>
        <taxon>Eukaryota</taxon>
        <taxon>Viridiplantae</taxon>
        <taxon>Streptophyta</taxon>
        <taxon>Embryophyta</taxon>
        <taxon>Tracheophyta</taxon>
        <taxon>Spermatophyta</taxon>
        <taxon>Magnoliopsida</taxon>
        <taxon>eudicotyledons</taxon>
        <taxon>Gunneridae</taxon>
        <taxon>Pentapetalae</taxon>
        <taxon>Caryophyllales</taxon>
        <taxon>Cactineae</taxon>
        <taxon>Cactaceae</taxon>
        <taxon>Cactoideae</taxon>
        <taxon>Echinocereeae</taxon>
        <taxon>Carnegiea</taxon>
    </lineage>
</organism>
<evidence type="ECO:0000313" key="10">
    <source>
        <dbReference type="EMBL" id="KAJ8434928.1"/>
    </source>
</evidence>
<keyword evidence="4 8" id="KW-1003">Cell membrane</keyword>